<dbReference type="PRINTS" id="PR00412">
    <property type="entry name" value="EPOXHYDRLASE"/>
</dbReference>
<keyword evidence="4" id="KW-1185">Reference proteome</keyword>
<accession>A0ABT1WBI5</accession>
<dbReference type="InterPro" id="IPR029058">
    <property type="entry name" value="AB_hydrolase_fold"/>
</dbReference>
<dbReference type="Pfam" id="PF00561">
    <property type="entry name" value="Abhydrolase_1"/>
    <property type="match status" value="1"/>
</dbReference>
<evidence type="ECO:0000313" key="4">
    <source>
        <dbReference type="Proteomes" id="UP001524587"/>
    </source>
</evidence>
<dbReference type="PANTHER" id="PTHR43329">
    <property type="entry name" value="EPOXIDE HYDROLASE"/>
    <property type="match status" value="1"/>
</dbReference>
<protein>
    <submittedName>
        <fullName evidence="3">Alpha/beta hydrolase</fullName>
    </submittedName>
</protein>
<evidence type="ECO:0000259" key="2">
    <source>
        <dbReference type="Pfam" id="PF00561"/>
    </source>
</evidence>
<dbReference type="Proteomes" id="UP001524587">
    <property type="component" value="Unassembled WGS sequence"/>
</dbReference>
<proteinExistence type="predicted"/>
<dbReference type="GO" id="GO:0016787">
    <property type="term" value="F:hydrolase activity"/>
    <property type="evidence" value="ECO:0007669"/>
    <property type="project" value="UniProtKB-KW"/>
</dbReference>
<sequence>MSMRMVETPILSIGCFITGPEDGLPLVLLHGWPDDATCWEAMLPALNEAGYRIIVPYLRGCGPTRFLRDDTMRSGEMVAMAQDLFDLADALNLGRFAVVGHDWGARIAYIAAALRPERITAIAALSVGWNGNDPDAPISLQQQQSYWYQWLMATPRGVDLVENQRRSFTNYIWYSWNPNWTVPEDMFRTAAAAFSNPDWASITLHSYRVRWKHAEPDPAYAAQTARVIDNPVISVPTLMIQGAIDPCALPSSSENKESLFSARYDRVVLDGIGHFPQRQAPERVLEHLLPFLAEIGKRG</sequence>
<reference evidence="3 4" key="1">
    <citation type="submission" date="2022-06" db="EMBL/GenBank/DDBJ databases">
        <title>Endosaccharibacter gen. nov., sp. nov., endophytic bacteria isolated from sugarcane.</title>
        <authorList>
            <person name="Pitiwittayakul N."/>
            <person name="Yukphan P."/>
            <person name="Charoenyingcharoen P."/>
            <person name="Tanasupawat S."/>
        </authorList>
    </citation>
    <scope>NUCLEOTIDE SEQUENCE [LARGE SCALE GENOMIC DNA]</scope>
    <source>
        <strain evidence="3 4">KSS8</strain>
    </source>
</reference>
<evidence type="ECO:0000313" key="3">
    <source>
        <dbReference type="EMBL" id="MCQ8279780.1"/>
    </source>
</evidence>
<feature type="domain" description="AB hydrolase-1" evidence="2">
    <location>
        <begin position="25"/>
        <end position="277"/>
    </location>
</feature>
<dbReference type="InterPro" id="IPR000639">
    <property type="entry name" value="Epox_hydrolase-like"/>
</dbReference>
<dbReference type="Gene3D" id="3.40.50.1820">
    <property type="entry name" value="alpha/beta hydrolase"/>
    <property type="match status" value="1"/>
</dbReference>
<evidence type="ECO:0000256" key="1">
    <source>
        <dbReference type="ARBA" id="ARBA00022801"/>
    </source>
</evidence>
<comment type="caution">
    <text evidence="3">The sequence shown here is derived from an EMBL/GenBank/DDBJ whole genome shotgun (WGS) entry which is preliminary data.</text>
</comment>
<dbReference type="EMBL" id="JAMSKV010000016">
    <property type="protein sequence ID" value="MCQ8279780.1"/>
    <property type="molecule type" value="Genomic_DNA"/>
</dbReference>
<dbReference type="RefSeq" id="WP_422865270.1">
    <property type="nucleotide sequence ID" value="NZ_JAMSKV010000016.1"/>
</dbReference>
<gene>
    <name evidence="3" type="ORF">NFI95_15145</name>
</gene>
<dbReference type="InterPro" id="IPR000073">
    <property type="entry name" value="AB_hydrolase_1"/>
</dbReference>
<organism evidence="3 4">
    <name type="scientific">Endosaccharibacter trunci</name>
    <dbReference type="NCBI Taxonomy" id="2812733"/>
    <lineage>
        <taxon>Bacteria</taxon>
        <taxon>Pseudomonadati</taxon>
        <taxon>Pseudomonadota</taxon>
        <taxon>Alphaproteobacteria</taxon>
        <taxon>Acetobacterales</taxon>
        <taxon>Acetobacteraceae</taxon>
        <taxon>Endosaccharibacter</taxon>
    </lineage>
</organism>
<name>A0ABT1WBI5_9PROT</name>
<keyword evidence="1 3" id="KW-0378">Hydrolase</keyword>
<dbReference type="SUPFAM" id="SSF53474">
    <property type="entry name" value="alpha/beta-Hydrolases"/>
    <property type="match status" value="1"/>
</dbReference>